<dbReference type="Proteomes" id="UP000825009">
    <property type="component" value="Chromosome"/>
</dbReference>
<gene>
    <name evidence="2" type="ORF">KYE46_00380</name>
</gene>
<dbReference type="KEGG" id="gce:KYE46_00380"/>
<dbReference type="RefSeq" id="WP_219002639.1">
    <property type="nucleotide sequence ID" value="NZ_CP079194.1"/>
</dbReference>
<feature type="transmembrane region" description="Helical" evidence="1">
    <location>
        <begin position="7"/>
        <end position="27"/>
    </location>
</feature>
<evidence type="ECO:0000313" key="3">
    <source>
        <dbReference type="Proteomes" id="UP000825009"/>
    </source>
</evidence>
<protein>
    <submittedName>
        <fullName evidence="2">Uncharacterized protein</fullName>
    </submittedName>
</protein>
<evidence type="ECO:0000313" key="2">
    <source>
        <dbReference type="EMBL" id="QXT39754.1"/>
    </source>
</evidence>
<keyword evidence="3" id="KW-1185">Reference proteome</keyword>
<keyword evidence="1" id="KW-0472">Membrane</keyword>
<reference evidence="2 3" key="1">
    <citation type="submission" date="2021-07" db="EMBL/GenBank/DDBJ databases">
        <title>A novel Jannaschia species isolated from marine dinoflagellate Ceratoperidinium margalefii.</title>
        <authorList>
            <person name="Jiang Y."/>
            <person name="Li Z."/>
        </authorList>
    </citation>
    <scope>NUCLEOTIDE SEQUENCE [LARGE SCALE GENOMIC DNA]</scope>
    <source>
        <strain evidence="2 3">J12C1-MA-4</strain>
    </source>
</reference>
<feature type="transmembrane region" description="Helical" evidence="1">
    <location>
        <begin position="47"/>
        <end position="69"/>
    </location>
</feature>
<evidence type="ECO:0000256" key="1">
    <source>
        <dbReference type="SAM" id="Phobius"/>
    </source>
</evidence>
<keyword evidence="1" id="KW-0812">Transmembrane</keyword>
<name>A0A8F6TX31_9RHOB</name>
<proteinExistence type="predicted"/>
<dbReference type="AlphaFoldDB" id="A0A8F6TX31"/>
<accession>A0A8F6TX31</accession>
<organism evidence="2 3">
    <name type="scientific">Gymnodinialimonas ceratoperidinii</name>
    <dbReference type="NCBI Taxonomy" id="2856823"/>
    <lineage>
        <taxon>Bacteria</taxon>
        <taxon>Pseudomonadati</taxon>
        <taxon>Pseudomonadota</taxon>
        <taxon>Alphaproteobacteria</taxon>
        <taxon>Rhodobacterales</taxon>
        <taxon>Paracoccaceae</taxon>
        <taxon>Gymnodinialimonas</taxon>
    </lineage>
</organism>
<dbReference type="EMBL" id="CP079194">
    <property type="protein sequence ID" value="QXT39754.1"/>
    <property type="molecule type" value="Genomic_DNA"/>
</dbReference>
<sequence length="71" mass="7466">MKLLAYLLLLLGFCMGLIAAFVIYAAWTDFTSRGCPGAAQCSDAVSVMVLTGCALIASAVMLFAAVVFARR</sequence>
<keyword evidence="1" id="KW-1133">Transmembrane helix</keyword>